<dbReference type="EMBL" id="JAABOA010006709">
    <property type="protein sequence ID" value="KAF9555524.1"/>
    <property type="molecule type" value="Genomic_DNA"/>
</dbReference>
<evidence type="ECO:0000313" key="3">
    <source>
        <dbReference type="EMBL" id="KAF9555524.1"/>
    </source>
</evidence>
<evidence type="ECO:0000313" key="4">
    <source>
        <dbReference type="Proteomes" id="UP000780801"/>
    </source>
</evidence>
<feature type="non-terminal residue" evidence="3">
    <location>
        <position position="319"/>
    </location>
</feature>
<feature type="region of interest" description="Disordered" evidence="1">
    <location>
        <begin position="209"/>
        <end position="240"/>
    </location>
</feature>
<accession>A0A9P6K987</accession>
<feature type="chain" id="PRO_5040442602" evidence="2">
    <location>
        <begin position="18"/>
        <end position="319"/>
    </location>
</feature>
<feature type="region of interest" description="Disordered" evidence="1">
    <location>
        <begin position="258"/>
        <end position="319"/>
    </location>
</feature>
<keyword evidence="4" id="KW-1185">Reference proteome</keyword>
<protein>
    <submittedName>
        <fullName evidence="3">Uncharacterized protein</fullName>
    </submittedName>
</protein>
<sequence length="319" mass="35612">ISGLLPLPLLFVSVADAAEYLVRFKESANLASSVSTSSTGFPHPASHSRIESTHRHQRNSKPKSSWIGKASLHSKQKEEESNGSAPRFDYNSNELELTVLSPAKAANMVPHPHNKSKARVEAITTFEQDGATSAATKKPERIQIKSKGRWFTFDDAAFHVWHGDFSEIEAELLANDEGVDVIEKDDIVIQIADESLEQAAAHYQLLQPRGEGSKRPPYEPFFNQDAGQHLGDNGGDDGKKEMVRRDLNAAYDEIEQQLEQELRAHRPSKIHRASNDEDEDSDDDEDSDRVYIPKHGNHDSKNKGKHDGKDKSKDKSKDK</sequence>
<feature type="compositionally biased region" description="Acidic residues" evidence="1">
    <location>
        <begin position="276"/>
        <end position="287"/>
    </location>
</feature>
<feature type="signal peptide" evidence="2">
    <location>
        <begin position="1"/>
        <end position="17"/>
    </location>
</feature>
<feature type="non-terminal residue" evidence="3">
    <location>
        <position position="1"/>
    </location>
</feature>
<feature type="region of interest" description="Disordered" evidence="1">
    <location>
        <begin position="33"/>
        <end position="89"/>
    </location>
</feature>
<dbReference type="OrthoDB" id="2475687at2759"/>
<evidence type="ECO:0000256" key="1">
    <source>
        <dbReference type="SAM" id="MobiDB-lite"/>
    </source>
</evidence>
<name>A0A9P6K987_9FUNG</name>
<proteinExistence type="predicted"/>
<dbReference type="AlphaFoldDB" id="A0A9P6K987"/>
<organism evidence="3 4">
    <name type="scientific">Lunasporangiospora selenospora</name>
    <dbReference type="NCBI Taxonomy" id="979761"/>
    <lineage>
        <taxon>Eukaryota</taxon>
        <taxon>Fungi</taxon>
        <taxon>Fungi incertae sedis</taxon>
        <taxon>Mucoromycota</taxon>
        <taxon>Mortierellomycotina</taxon>
        <taxon>Mortierellomycetes</taxon>
        <taxon>Mortierellales</taxon>
        <taxon>Mortierellaceae</taxon>
        <taxon>Lunasporangiospora</taxon>
    </lineage>
</organism>
<feature type="compositionally biased region" description="Basic and acidic residues" evidence="1">
    <location>
        <begin position="288"/>
        <end position="319"/>
    </location>
</feature>
<evidence type="ECO:0000256" key="2">
    <source>
        <dbReference type="SAM" id="SignalP"/>
    </source>
</evidence>
<comment type="caution">
    <text evidence="3">The sequence shown here is derived from an EMBL/GenBank/DDBJ whole genome shotgun (WGS) entry which is preliminary data.</text>
</comment>
<dbReference type="Proteomes" id="UP000780801">
    <property type="component" value="Unassembled WGS sequence"/>
</dbReference>
<reference evidence="3" key="1">
    <citation type="journal article" date="2020" name="Fungal Divers.">
        <title>Resolving the Mortierellaceae phylogeny through synthesis of multi-gene phylogenetics and phylogenomics.</title>
        <authorList>
            <person name="Vandepol N."/>
            <person name="Liber J."/>
            <person name="Desiro A."/>
            <person name="Na H."/>
            <person name="Kennedy M."/>
            <person name="Barry K."/>
            <person name="Grigoriev I.V."/>
            <person name="Miller A.N."/>
            <person name="O'Donnell K."/>
            <person name="Stajich J.E."/>
            <person name="Bonito G."/>
        </authorList>
    </citation>
    <scope>NUCLEOTIDE SEQUENCE</scope>
    <source>
        <strain evidence="3">KOD1015</strain>
    </source>
</reference>
<gene>
    <name evidence="3" type="ORF">BGW38_009244</name>
</gene>
<keyword evidence="2" id="KW-0732">Signal</keyword>